<dbReference type="Gene3D" id="3.30.9.10">
    <property type="entry name" value="D-Amino Acid Oxidase, subunit A, domain 2"/>
    <property type="match status" value="1"/>
</dbReference>
<evidence type="ECO:0000256" key="2">
    <source>
        <dbReference type="ARBA" id="ARBA00022630"/>
    </source>
</evidence>
<name>Q3J0P3_CERS4</name>
<keyword evidence="2" id="KW-0285">Flavoprotein</keyword>
<dbReference type="OrthoDB" id="9801699at2"/>
<evidence type="ECO:0000256" key="4">
    <source>
        <dbReference type="ARBA" id="ARBA00023002"/>
    </source>
</evidence>
<feature type="domain" description="FAD dependent oxidoreductase" evidence="6">
    <location>
        <begin position="15"/>
        <end position="402"/>
    </location>
</feature>
<evidence type="ECO:0000313" key="7">
    <source>
        <dbReference type="EMBL" id="ABA79641.1"/>
    </source>
</evidence>
<dbReference type="KEGG" id="rsp:RSP_0469"/>
<reference evidence="8" key="1">
    <citation type="submission" date="2005-09" db="EMBL/GenBank/DDBJ databases">
        <title>Complete sequence of chromosome 1 of Rhodobacter sphaeroides 2.4.1.</title>
        <authorList>
            <person name="Copeland A."/>
            <person name="Lucas S."/>
            <person name="Lapidus A."/>
            <person name="Barry K."/>
            <person name="Detter J.C."/>
            <person name="Glavina T."/>
            <person name="Hammon N."/>
            <person name="Israni S."/>
            <person name="Pitluck S."/>
            <person name="Richardson P."/>
            <person name="Mackenzie C."/>
            <person name="Choudhary M."/>
            <person name="Larimer F."/>
            <person name="Hauser L.J."/>
            <person name="Land M."/>
            <person name="Donohue T.J."/>
            <person name="Kaplan S."/>
        </authorList>
    </citation>
    <scope>NUCLEOTIDE SEQUENCE [LARGE SCALE GENOMIC DNA]</scope>
    <source>
        <strain evidence="8">ATCC 17023 / DSM 158 / JCM 6121 / CCUG 31486 / LMG 2827 / NBRC 12203 / NCIMB 8253 / ATH 2.4.1.</strain>
    </source>
</reference>
<dbReference type="GO" id="GO:0005737">
    <property type="term" value="C:cytoplasm"/>
    <property type="evidence" value="ECO:0007669"/>
    <property type="project" value="TreeGrafter"/>
</dbReference>
<dbReference type="PATRIC" id="fig|272943.9.peg.2418"/>
<dbReference type="Proteomes" id="UP000002703">
    <property type="component" value="Chromosome 1"/>
</dbReference>
<evidence type="ECO:0000256" key="3">
    <source>
        <dbReference type="ARBA" id="ARBA00022827"/>
    </source>
</evidence>
<dbReference type="GO" id="GO:0047545">
    <property type="term" value="F:(S)-2-hydroxyglutarate dehydrogenase activity"/>
    <property type="evidence" value="ECO:0007669"/>
    <property type="project" value="TreeGrafter"/>
</dbReference>
<comment type="cofactor">
    <cofactor evidence="1">
        <name>FAD</name>
        <dbReference type="ChEBI" id="CHEBI:57692"/>
    </cofactor>
</comment>
<evidence type="ECO:0000313" key="8">
    <source>
        <dbReference type="Proteomes" id="UP000002703"/>
    </source>
</evidence>
<dbReference type="STRING" id="272943.RSP_0469"/>
<dbReference type="EMBL" id="CP000143">
    <property type="protein sequence ID" value="ABA79641.1"/>
    <property type="molecule type" value="Genomic_DNA"/>
</dbReference>
<evidence type="ECO:0000256" key="1">
    <source>
        <dbReference type="ARBA" id="ARBA00001974"/>
    </source>
</evidence>
<sequence length="406" mass="43845">MGIVHFGDSHLTSSDFVITGGGIVGLATALRLQSLHPGARISVLEKEPAVARHQSGRNSGVIHAGVYYAPGSHKARFCARGVSSTRAFCDEHGIPYRICGKLIVATDAAELERMGTLETRARANGIVIERLSGEEARRLEPNIKAVGALLSPTTGIVDYGRVAERMAELFRDRGGEIRLDTEVTGGAESEAGVRLETTAGEISAGKAVFCGGLHADRLARAFGASLDFRIVPFRGEYFAIKNQPEDLVQHLIYPVPDPARPFLGVHLTRKMNGGFTVGPNAVLAMAREGYTNGIISVKDLADSLSYRGFWKLMRRNAGAAAEELSASLVRQLYLRKVHKYCDRIRLQDLAPYRAGVRAQAVGADGRMIDDFVFVRTRHALHVCNAPSPAATSALPIAEHIVDELLA</sequence>
<dbReference type="SUPFAM" id="SSF51905">
    <property type="entry name" value="FAD/NAD(P)-binding domain"/>
    <property type="match status" value="1"/>
</dbReference>
<evidence type="ECO:0000259" key="6">
    <source>
        <dbReference type="Pfam" id="PF01266"/>
    </source>
</evidence>
<dbReference type="InterPro" id="IPR036188">
    <property type="entry name" value="FAD/NAD-bd_sf"/>
</dbReference>
<dbReference type="PANTHER" id="PTHR43104">
    <property type="entry name" value="L-2-HYDROXYGLUTARATE DEHYDROGENASE, MITOCHONDRIAL"/>
    <property type="match status" value="1"/>
</dbReference>
<gene>
    <name evidence="7" type="ORF">RSP_0469</name>
</gene>
<dbReference type="eggNOG" id="COG0579">
    <property type="taxonomic scope" value="Bacteria"/>
</dbReference>
<dbReference type="PANTHER" id="PTHR43104:SF2">
    <property type="entry name" value="L-2-HYDROXYGLUTARATE DEHYDROGENASE, MITOCHONDRIAL"/>
    <property type="match status" value="1"/>
</dbReference>
<accession>Q3J0P3</accession>
<keyword evidence="3" id="KW-0274">FAD</keyword>
<dbReference type="NCBIfam" id="NF008726">
    <property type="entry name" value="PRK11728.1"/>
    <property type="match status" value="1"/>
</dbReference>
<keyword evidence="4" id="KW-0560">Oxidoreductase</keyword>
<comment type="similarity">
    <text evidence="5">Belongs to the L2HGDH family.</text>
</comment>
<dbReference type="AlphaFoldDB" id="Q3J0P3"/>
<organism evidence="7 8">
    <name type="scientific">Cereibacter sphaeroides (strain ATCC 17023 / DSM 158 / JCM 6121 / CCUG 31486 / LMG 2827 / NBRC 12203 / NCIMB 8253 / ATH 2.4.1.)</name>
    <name type="common">Rhodobacter sphaeroides</name>
    <dbReference type="NCBI Taxonomy" id="272943"/>
    <lineage>
        <taxon>Bacteria</taxon>
        <taxon>Pseudomonadati</taxon>
        <taxon>Pseudomonadota</taxon>
        <taxon>Alphaproteobacteria</taxon>
        <taxon>Rhodobacterales</taxon>
        <taxon>Paracoccaceae</taxon>
        <taxon>Cereibacter</taxon>
    </lineage>
</organism>
<dbReference type="EnsemblBacteria" id="ABA79641">
    <property type="protein sequence ID" value="ABA79641"/>
    <property type="gene ID" value="RSP_0469"/>
</dbReference>
<proteinExistence type="inferred from homology"/>
<protein>
    <submittedName>
        <fullName evidence="7">Dehydrogenase</fullName>
    </submittedName>
</protein>
<dbReference type="PhylomeDB" id="Q3J0P3"/>
<dbReference type="InterPro" id="IPR006076">
    <property type="entry name" value="FAD-dep_OxRdtase"/>
</dbReference>
<dbReference type="Pfam" id="PF01266">
    <property type="entry name" value="DAO"/>
    <property type="match status" value="1"/>
</dbReference>
<evidence type="ECO:0000256" key="5">
    <source>
        <dbReference type="ARBA" id="ARBA00037941"/>
    </source>
</evidence>
<keyword evidence="8" id="KW-1185">Reference proteome</keyword>
<dbReference type="Gene3D" id="3.50.50.60">
    <property type="entry name" value="FAD/NAD(P)-binding domain"/>
    <property type="match status" value="1"/>
</dbReference>